<keyword evidence="1" id="KW-0812">Transmembrane</keyword>
<proteinExistence type="predicted"/>
<dbReference type="Proteomes" id="UP000184420">
    <property type="component" value="Unassembled WGS sequence"/>
</dbReference>
<feature type="transmembrane region" description="Helical" evidence="1">
    <location>
        <begin position="58"/>
        <end position="77"/>
    </location>
</feature>
<name>A0A1M7JE26_9BACT</name>
<dbReference type="AlphaFoldDB" id="A0A1M7JE26"/>
<reference evidence="2 3" key="1">
    <citation type="submission" date="2016-11" db="EMBL/GenBank/DDBJ databases">
        <authorList>
            <person name="Jaros S."/>
            <person name="Januszkiewicz K."/>
            <person name="Wedrychowicz H."/>
        </authorList>
    </citation>
    <scope>NUCLEOTIDE SEQUENCE [LARGE SCALE GENOMIC DNA]</scope>
    <source>
        <strain evidence="2 3">DSM 27406</strain>
    </source>
</reference>
<feature type="transmembrane region" description="Helical" evidence="1">
    <location>
        <begin position="83"/>
        <end position="106"/>
    </location>
</feature>
<evidence type="ECO:0000313" key="3">
    <source>
        <dbReference type="Proteomes" id="UP000184420"/>
    </source>
</evidence>
<dbReference type="STRING" id="1419482.SAMN05444266_108328"/>
<dbReference type="OrthoDB" id="652864at2"/>
<dbReference type="EMBL" id="FRBL01000008">
    <property type="protein sequence ID" value="SHM51235.1"/>
    <property type="molecule type" value="Genomic_DNA"/>
</dbReference>
<dbReference type="RefSeq" id="WP_073085278.1">
    <property type="nucleotide sequence ID" value="NZ_FRBL01000008.1"/>
</dbReference>
<sequence length="252" mass="29037">MGKPINRTISFFTFDLPLNAAFNRLALQQAHKQNSNHSQYWSIEGTKQVLKAAYWYEYVPRHFAVFIIGGSLLYWVITQNLFTSVGFSVLSLFLAVLYMVLFLTIYRPFYSRIYLPQINSLIDRWTKDDADKKAVEEAKKVPPQSIEPTKSARTQTKIPALTVIHYVLFQTAGIKALACDDESAKLINKLTGVDTGSIKENLRRIIRPSNLTVKERAEMRKAIDLAADYFNQLDHQPALRILEQMKQKYQRD</sequence>
<keyword evidence="1" id="KW-0472">Membrane</keyword>
<keyword evidence="1" id="KW-1133">Transmembrane helix</keyword>
<evidence type="ECO:0000256" key="1">
    <source>
        <dbReference type="SAM" id="Phobius"/>
    </source>
</evidence>
<organism evidence="2 3">
    <name type="scientific">Chitinophaga jiangningensis</name>
    <dbReference type="NCBI Taxonomy" id="1419482"/>
    <lineage>
        <taxon>Bacteria</taxon>
        <taxon>Pseudomonadati</taxon>
        <taxon>Bacteroidota</taxon>
        <taxon>Chitinophagia</taxon>
        <taxon>Chitinophagales</taxon>
        <taxon>Chitinophagaceae</taxon>
        <taxon>Chitinophaga</taxon>
    </lineage>
</organism>
<gene>
    <name evidence="2" type="ORF">SAMN05444266_108328</name>
</gene>
<keyword evidence="3" id="KW-1185">Reference proteome</keyword>
<accession>A0A1M7JE26</accession>
<evidence type="ECO:0000313" key="2">
    <source>
        <dbReference type="EMBL" id="SHM51235.1"/>
    </source>
</evidence>
<protein>
    <submittedName>
        <fullName evidence="2">Uncharacterized protein</fullName>
    </submittedName>
</protein>